<feature type="transmembrane region" description="Helical" evidence="6">
    <location>
        <begin position="174"/>
        <end position="200"/>
    </location>
</feature>
<evidence type="ECO:0000256" key="2">
    <source>
        <dbReference type="ARBA" id="ARBA00022448"/>
    </source>
</evidence>
<feature type="transmembrane region" description="Helical" evidence="6">
    <location>
        <begin position="114"/>
        <end position="133"/>
    </location>
</feature>
<comment type="subcellular location">
    <subcellularLocation>
        <location evidence="1">Endomembrane system</location>
        <topology evidence="1">Multi-pass membrane protein</topology>
    </subcellularLocation>
</comment>
<keyword evidence="5 6" id="KW-0472">Membrane</keyword>
<feature type="transmembrane region" description="Helical" evidence="6">
    <location>
        <begin position="497"/>
        <end position="517"/>
    </location>
</feature>
<feature type="transmembrane region" description="Helical" evidence="6">
    <location>
        <begin position="368"/>
        <end position="387"/>
    </location>
</feature>
<feature type="transmembrane region" description="Helical" evidence="6">
    <location>
        <begin position="139"/>
        <end position="158"/>
    </location>
</feature>
<dbReference type="AlphaFoldDB" id="A0A0K0EUU1"/>
<dbReference type="Gene3D" id="1.20.1250.20">
    <property type="entry name" value="MFS general substrate transporter like domains"/>
    <property type="match status" value="1"/>
</dbReference>
<organism evidence="7 8">
    <name type="scientific">Strongyloides venezuelensis</name>
    <name type="common">Threadworm</name>
    <dbReference type="NCBI Taxonomy" id="75913"/>
    <lineage>
        <taxon>Eukaryota</taxon>
        <taxon>Metazoa</taxon>
        <taxon>Ecdysozoa</taxon>
        <taxon>Nematoda</taxon>
        <taxon>Chromadorea</taxon>
        <taxon>Rhabditida</taxon>
        <taxon>Tylenchina</taxon>
        <taxon>Panagrolaimomorpha</taxon>
        <taxon>Strongyloidoidea</taxon>
        <taxon>Strongyloididae</taxon>
        <taxon>Strongyloides</taxon>
    </lineage>
</organism>
<feature type="transmembrane region" description="Helical" evidence="6">
    <location>
        <begin position="44"/>
        <end position="68"/>
    </location>
</feature>
<reference evidence="7" key="1">
    <citation type="submission" date="2014-07" db="EMBL/GenBank/DDBJ databases">
        <authorList>
            <person name="Martin A.A"/>
            <person name="De Silva N."/>
        </authorList>
    </citation>
    <scope>NUCLEOTIDE SEQUENCE</scope>
</reference>
<dbReference type="PANTHER" id="PTHR23510:SF3">
    <property type="entry name" value="MAJOR FACILITATOR SUPERFAMILY DOMAIN-CONTAINING PROTEIN 8"/>
    <property type="match status" value="1"/>
</dbReference>
<evidence type="ECO:0000256" key="5">
    <source>
        <dbReference type="ARBA" id="ARBA00023136"/>
    </source>
</evidence>
<evidence type="ECO:0000256" key="3">
    <source>
        <dbReference type="ARBA" id="ARBA00022692"/>
    </source>
</evidence>
<feature type="transmembrane region" description="Helical" evidence="6">
    <location>
        <begin position="292"/>
        <end position="314"/>
    </location>
</feature>
<evidence type="ECO:0000256" key="4">
    <source>
        <dbReference type="ARBA" id="ARBA00022989"/>
    </source>
</evidence>
<dbReference type="InterPro" id="IPR036259">
    <property type="entry name" value="MFS_trans_sf"/>
</dbReference>
<dbReference type="PANTHER" id="PTHR23510">
    <property type="entry name" value="INNER MEMBRANE TRANSPORT PROTEIN YAJR"/>
    <property type="match status" value="1"/>
</dbReference>
<feature type="transmembrane region" description="Helical" evidence="6">
    <location>
        <begin position="80"/>
        <end position="102"/>
    </location>
</feature>
<proteinExistence type="predicted"/>
<feature type="transmembrane region" description="Helical" evidence="6">
    <location>
        <begin position="220"/>
        <end position="238"/>
    </location>
</feature>
<feature type="transmembrane region" description="Helical" evidence="6">
    <location>
        <begin position="334"/>
        <end position="356"/>
    </location>
</feature>
<evidence type="ECO:0000313" key="7">
    <source>
        <dbReference type="Proteomes" id="UP000035680"/>
    </source>
</evidence>
<feature type="transmembrane region" description="Helical" evidence="6">
    <location>
        <begin position="467"/>
        <end position="485"/>
    </location>
</feature>
<dbReference type="GO" id="GO:0012505">
    <property type="term" value="C:endomembrane system"/>
    <property type="evidence" value="ECO:0007669"/>
    <property type="project" value="UniProtKB-SubCell"/>
</dbReference>
<accession>A0A0K0EUU1</accession>
<keyword evidence="3 6" id="KW-0812">Transmembrane</keyword>
<keyword evidence="7" id="KW-1185">Reference proteome</keyword>
<dbReference type="WBParaSite" id="SVE_0028700.1">
    <property type="protein sequence ID" value="SVE_0028700.1"/>
    <property type="gene ID" value="SVE_0028700"/>
</dbReference>
<evidence type="ECO:0000256" key="1">
    <source>
        <dbReference type="ARBA" id="ARBA00004127"/>
    </source>
</evidence>
<dbReference type="SUPFAM" id="SSF103473">
    <property type="entry name" value="MFS general substrate transporter"/>
    <property type="match status" value="1"/>
</dbReference>
<protein>
    <submittedName>
        <fullName evidence="8">MFS domain-containing protein</fullName>
    </submittedName>
</protein>
<feature type="transmembrane region" description="Helical" evidence="6">
    <location>
        <begin position="430"/>
        <end position="455"/>
    </location>
</feature>
<evidence type="ECO:0000256" key="6">
    <source>
        <dbReference type="SAM" id="Phobius"/>
    </source>
</evidence>
<reference evidence="8" key="2">
    <citation type="submission" date="2015-08" db="UniProtKB">
        <authorList>
            <consortium name="WormBaseParasite"/>
        </authorList>
    </citation>
    <scope>IDENTIFICATION</scope>
</reference>
<dbReference type="Proteomes" id="UP000035680">
    <property type="component" value="Unassembled WGS sequence"/>
</dbReference>
<keyword evidence="2" id="KW-0813">Transport</keyword>
<name>A0A0K0EUU1_STRVS</name>
<keyword evidence="4 6" id="KW-1133">Transmembrane helix</keyword>
<dbReference type="InterPro" id="IPR051068">
    <property type="entry name" value="MFS_Domain-Containing_Protein"/>
</dbReference>
<evidence type="ECO:0000313" key="8">
    <source>
        <dbReference type="WBParaSite" id="SVE_0028700.1"/>
    </source>
</evidence>
<dbReference type="GO" id="GO:0005765">
    <property type="term" value="C:lysosomal membrane"/>
    <property type="evidence" value="ECO:0007669"/>
    <property type="project" value="TreeGrafter"/>
</dbReference>
<sequence>MTQNTRPDHLKFDDDDESIYSRSQSLSNGVEVVTTFGKTNWKSIVVIAFIAFTSVIPEATIIPIEWAYLQISDSKADEAFYGYLSSANALGQVLSSATSGYISNHLQQVKAPMIFGYFMAIISCGIYLCLEFIPENKRFVFLAFELMIGLAVGSIRMYRVHIAMAANDKDKPKAFAIVSIATVSALISGPLIQYICSFIFKYPGVSVIGSLHLNIFTIPGYVIFLFSIIAILSLILCFSSQDTMKNSKAAVINKNITEIQMEDLDNISIGNGDSLYDTLRRKKELQKEQVRLDYLAIFTCFIIKFTVSTTMILLRTTMIPYLQTIFAFNAKQLVKYTTVIQISVAVLSLIWYLVYIFFKISERLKEKVAITVGLSIFVLFYLITYPWDFYSFTIRENLNKNMVIDSRINWNSTDICKYSWCSTTLAVNGWVMFPAIILAIGIASPLILINLEVLYSKLLKTIKQGTMQGIFMAVGDILAVVAPVFYNNIYEMQGPKIVWVIQICINISTLCIIFLIYGRLSPIASKFIGNNK</sequence>